<evidence type="ECO:0000259" key="5">
    <source>
        <dbReference type="PROSITE" id="PS51460"/>
    </source>
</evidence>
<dbReference type="EMBL" id="CAJNNW010032363">
    <property type="protein sequence ID" value="CAE8712618.1"/>
    <property type="molecule type" value="Genomic_DNA"/>
</dbReference>
<feature type="compositionally biased region" description="Basic and acidic residues" evidence="4">
    <location>
        <begin position="148"/>
        <end position="157"/>
    </location>
</feature>
<keyword evidence="3" id="KW-0206">Cytoskeleton</keyword>
<feature type="region of interest" description="Disordered" evidence="4">
    <location>
        <begin position="1"/>
        <end position="28"/>
    </location>
</feature>
<accession>A0A813KV58</accession>
<feature type="domain" description="GAR" evidence="5">
    <location>
        <begin position="23"/>
        <end position="100"/>
    </location>
</feature>
<protein>
    <recommendedName>
        <fullName evidence="5">GAR domain-containing protein</fullName>
    </recommendedName>
</protein>
<reference evidence="6" key="1">
    <citation type="submission" date="2021-02" db="EMBL/GenBank/DDBJ databases">
        <authorList>
            <person name="Dougan E. K."/>
            <person name="Rhodes N."/>
            <person name="Thang M."/>
            <person name="Chan C."/>
        </authorList>
    </citation>
    <scope>NUCLEOTIDE SEQUENCE</scope>
</reference>
<comment type="subcellular location">
    <subcellularLocation>
        <location evidence="1">Cytoplasm</location>
        <location evidence="1">Cytoskeleton</location>
    </subcellularLocation>
</comment>
<dbReference type="PROSITE" id="PS51460">
    <property type="entry name" value="GAR"/>
    <property type="match status" value="1"/>
</dbReference>
<evidence type="ECO:0000256" key="1">
    <source>
        <dbReference type="ARBA" id="ARBA00004245"/>
    </source>
</evidence>
<feature type="non-terminal residue" evidence="6">
    <location>
        <position position="222"/>
    </location>
</feature>
<gene>
    <name evidence="6" type="ORF">PGLA2088_LOCUS37113</name>
</gene>
<dbReference type="InterPro" id="IPR003108">
    <property type="entry name" value="GAR_dom"/>
</dbReference>
<dbReference type="GO" id="GO:0008017">
    <property type="term" value="F:microtubule binding"/>
    <property type="evidence" value="ECO:0007669"/>
    <property type="project" value="InterPro"/>
</dbReference>
<evidence type="ECO:0000256" key="3">
    <source>
        <dbReference type="ARBA" id="ARBA00023212"/>
    </source>
</evidence>
<feature type="region of interest" description="Disordered" evidence="4">
    <location>
        <begin position="102"/>
        <end position="121"/>
    </location>
</feature>
<sequence>ASPPGSGMARSSSCRSPGFASPRSSASSADEVDEMWRSVLQRFPQHPHWCLVKEKRCIYRMGSQAGRKILCRVSHGGLQVRVGGGWMTALAFLERHGPTSMGPRPGEEHFPSHSGSHHQGVDMPASMERLLVPTKSWASRIGISTTPDLREQRRLPKEVQQLDVETGASSSGRLKRPAAAWSPSASLPPPGASSDGEDLAPLPWPAAAARGPSGQAVESGSL</sequence>
<dbReference type="GO" id="GO:0005856">
    <property type="term" value="C:cytoskeleton"/>
    <property type="evidence" value="ECO:0007669"/>
    <property type="project" value="UniProtKB-SubCell"/>
</dbReference>
<keyword evidence="2" id="KW-0963">Cytoplasm</keyword>
<evidence type="ECO:0000313" key="7">
    <source>
        <dbReference type="Proteomes" id="UP000626109"/>
    </source>
</evidence>
<proteinExistence type="predicted"/>
<name>A0A813KV58_POLGL</name>
<evidence type="ECO:0000256" key="2">
    <source>
        <dbReference type="ARBA" id="ARBA00022490"/>
    </source>
</evidence>
<dbReference type="Pfam" id="PF02187">
    <property type="entry name" value="GAS2"/>
    <property type="match status" value="1"/>
</dbReference>
<dbReference type="SUPFAM" id="SSF143575">
    <property type="entry name" value="GAS2 domain-like"/>
    <property type="match status" value="1"/>
</dbReference>
<dbReference type="Gene3D" id="3.30.920.20">
    <property type="entry name" value="Gas2-like domain"/>
    <property type="match status" value="1"/>
</dbReference>
<dbReference type="Proteomes" id="UP000626109">
    <property type="component" value="Unassembled WGS sequence"/>
</dbReference>
<dbReference type="AlphaFoldDB" id="A0A813KV58"/>
<evidence type="ECO:0000256" key="4">
    <source>
        <dbReference type="SAM" id="MobiDB-lite"/>
    </source>
</evidence>
<organism evidence="6 7">
    <name type="scientific">Polarella glacialis</name>
    <name type="common">Dinoflagellate</name>
    <dbReference type="NCBI Taxonomy" id="89957"/>
    <lineage>
        <taxon>Eukaryota</taxon>
        <taxon>Sar</taxon>
        <taxon>Alveolata</taxon>
        <taxon>Dinophyceae</taxon>
        <taxon>Suessiales</taxon>
        <taxon>Suessiaceae</taxon>
        <taxon>Polarella</taxon>
    </lineage>
</organism>
<comment type="caution">
    <text evidence="6">The sequence shown here is derived from an EMBL/GenBank/DDBJ whole genome shotgun (WGS) entry which is preliminary data.</text>
</comment>
<evidence type="ECO:0000313" key="6">
    <source>
        <dbReference type="EMBL" id="CAE8712618.1"/>
    </source>
</evidence>
<dbReference type="InterPro" id="IPR036534">
    <property type="entry name" value="GAR_dom_sf"/>
</dbReference>
<feature type="region of interest" description="Disordered" evidence="4">
    <location>
        <begin position="143"/>
        <end position="222"/>
    </location>
</feature>
<feature type="compositionally biased region" description="Low complexity" evidence="4">
    <location>
        <begin position="199"/>
        <end position="209"/>
    </location>
</feature>